<dbReference type="InterPro" id="IPR000719">
    <property type="entry name" value="Prot_kinase_dom"/>
</dbReference>
<dbReference type="AlphaFoldDB" id="S7QJ19"/>
<dbReference type="eggNOG" id="KOG1187">
    <property type="taxonomic scope" value="Eukaryota"/>
</dbReference>
<dbReference type="PROSITE" id="PS50011">
    <property type="entry name" value="PROTEIN_KINASE_DOM"/>
    <property type="match status" value="1"/>
</dbReference>
<keyword evidence="3" id="KW-1185">Reference proteome</keyword>
<dbReference type="GO" id="GO:0005524">
    <property type="term" value="F:ATP binding"/>
    <property type="evidence" value="ECO:0007669"/>
    <property type="project" value="InterPro"/>
</dbReference>
<dbReference type="EMBL" id="KB469297">
    <property type="protein sequence ID" value="EPQ59367.1"/>
    <property type="molecule type" value="Genomic_DNA"/>
</dbReference>
<gene>
    <name evidence="2" type="ORF">GLOTRDRAFT_125672</name>
</gene>
<dbReference type="InterPro" id="IPR036537">
    <property type="entry name" value="Adaptor_Cbl_N_dom_sf"/>
</dbReference>
<dbReference type="PANTHER" id="PTHR44329">
    <property type="entry name" value="SERINE/THREONINE-PROTEIN KINASE TNNI3K-RELATED"/>
    <property type="match status" value="1"/>
</dbReference>
<dbReference type="STRING" id="670483.S7QJ19"/>
<dbReference type="CDD" id="cd21037">
    <property type="entry name" value="MLKL_NTD"/>
    <property type="match status" value="1"/>
</dbReference>
<proteinExistence type="predicted"/>
<keyword evidence="2" id="KW-0808">Transferase</keyword>
<accession>S7QJ19</accession>
<dbReference type="InterPro" id="IPR011009">
    <property type="entry name" value="Kinase-like_dom_sf"/>
</dbReference>
<dbReference type="SUPFAM" id="SSF56112">
    <property type="entry name" value="Protein kinase-like (PK-like)"/>
    <property type="match status" value="1"/>
</dbReference>
<dbReference type="GO" id="GO:0007166">
    <property type="term" value="P:cell surface receptor signaling pathway"/>
    <property type="evidence" value="ECO:0007669"/>
    <property type="project" value="InterPro"/>
</dbReference>
<dbReference type="InterPro" id="IPR001245">
    <property type="entry name" value="Ser-Thr/Tyr_kinase_cat_dom"/>
</dbReference>
<protein>
    <submittedName>
        <fullName evidence="2">Kinase-like protein</fullName>
    </submittedName>
</protein>
<keyword evidence="2" id="KW-0418">Kinase</keyword>
<dbReference type="GeneID" id="19301277"/>
<dbReference type="Gene3D" id="1.20.930.20">
    <property type="entry name" value="Adaptor protein Cbl, N-terminal domain"/>
    <property type="match status" value="1"/>
</dbReference>
<organism evidence="2 3">
    <name type="scientific">Gloeophyllum trabeum (strain ATCC 11539 / FP-39264 / Madison 617)</name>
    <name type="common">Brown rot fungus</name>
    <dbReference type="NCBI Taxonomy" id="670483"/>
    <lineage>
        <taxon>Eukaryota</taxon>
        <taxon>Fungi</taxon>
        <taxon>Dikarya</taxon>
        <taxon>Basidiomycota</taxon>
        <taxon>Agaricomycotina</taxon>
        <taxon>Agaricomycetes</taxon>
        <taxon>Gloeophyllales</taxon>
        <taxon>Gloeophyllaceae</taxon>
        <taxon>Gloeophyllum</taxon>
    </lineage>
</organism>
<dbReference type="Gene3D" id="1.10.510.10">
    <property type="entry name" value="Transferase(Phosphotransferase) domain 1"/>
    <property type="match status" value="1"/>
</dbReference>
<sequence>MQVLRRQKVVSDHPDDGLVGPTRGPMAVGLGLAAPLVNALAQATSNCAPFPWLSPLLSVVGEIIQLCDNVVANKRAAVQLTRRCQQLLDTFTRADEAASLAVLPPQVQRALEKAHELLVSIKDRMAGWASLGKMKSFYMQADIAADIERCHVDISDCCAKFEITSQIAVHQWQQEWKHNADQDHQEVMEVLATINENQLFLSNQVLESTLEIRNLARFVQQGLSDYAVGDFRHTGLQKNLYKMTARRGDLLPDLELKRGEVRRVGLFPGKSFAGGSAAMDIWEGVYLDHDKVAIKVVRAVNAGPKSHERFRREVSIWHEVWKRDGGKYILPIYGFCQNDGPFPYMISPWQPNGVAIDYVKRNPDVDHMALVRGIARGIQVLHTLEPPVVHGDIKGANVVIGAMGQPLLADFGVSKVVEDITGVPFTQSRGVSDSYRWFAPELCIGQGILTLQADIYAYGMTVLEPFSYIKHTTEAVVEVAKRNRPRRPTEQVVVARGMDDKLWSILQACWKAERTDRPHIRDIVENV</sequence>
<dbReference type="InterPro" id="IPR051681">
    <property type="entry name" value="Ser/Thr_Kinases-Pseudokinases"/>
</dbReference>
<dbReference type="InterPro" id="IPR008271">
    <property type="entry name" value="Ser/Thr_kinase_AS"/>
</dbReference>
<name>S7QJ19_GLOTA</name>
<evidence type="ECO:0000313" key="2">
    <source>
        <dbReference type="EMBL" id="EPQ59367.1"/>
    </source>
</evidence>
<dbReference type="KEGG" id="gtr:GLOTRDRAFT_125672"/>
<dbReference type="PANTHER" id="PTHR44329:SF214">
    <property type="entry name" value="PROTEIN KINASE DOMAIN-CONTAINING PROTEIN"/>
    <property type="match status" value="1"/>
</dbReference>
<evidence type="ECO:0000259" key="1">
    <source>
        <dbReference type="PROSITE" id="PS50011"/>
    </source>
</evidence>
<dbReference type="Pfam" id="PF07714">
    <property type="entry name" value="PK_Tyr_Ser-Thr"/>
    <property type="match status" value="1"/>
</dbReference>
<reference evidence="2 3" key="1">
    <citation type="journal article" date="2012" name="Science">
        <title>The Paleozoic origin of enzymatic lignin decomposition reconstructed from 31 fungal genomes.</title>
        <authorList>
            <person name="Floudas D."/>
            <person name="Binder M."/>
            <person name="Riley R."/>
            <person name="Barry K."/>
            <person name="Blanchette R.A."/>
            <person name="Henrissat B."/>
            <person name="Martinez A.T."/>
            <person name="Otillar R."/>
            <person name="Spatafora J.W."/>
            <person name="Yadav J.S."/>
            <person name="Aerts A."/>
            <person name="Benoit I."/>
            <person name="Boyd A."/>
            <person name="Carlson A."/>
            <person name="Copeland A."/>
            <person name="Coutinho P.M."/>
            <person name="de Vries R.P."/>
            <person name="Ferreira P."/>
            <person name="Findley K."/>
            <person name="Foster B."/>
            <person name="Gaskell J."/>
            <person name="Glotzer D."/>
            <person name="Gorecki P."/>
            <person name="Heitman J."/>
            <person name="Hesse C."/>
            <person name="Hori C."/>
            <person name="Igarashi K."/>
            <person name="Jurgens J.A."/>
            <person name="Kallen N."/>
            <person name="Kersten P."/>
            <person name="Kohler A."/>
            <person name="Kuees U."/>
            <person name="Kumar T.K.A."/>
            <person name="Kuo A."/>
            <person name="LaButti K."/>
            <person name="Larrondo L.F."/>
            <person name="Lindquist E."/>
            <person name="Ling A."/>
            <person name="Lombard V."/>
            <person name="Lucas S."/>
            <person name="Lundell T."/>
            <person name="Martin R."/>
            <person name="McLaughlin D.J."/>
            <person name="Morgenstern I."/>
            <person name="Morin E."/>
            <person name="Murat C."/>
            <person name="Nagy L.G."/>
            <person name="Nolan M."/>
            <person name="Ohm R.A."/>
            <person name="Patyshakuliyeva A."/>
            <person name="Rokas A."/>
            <person name="Ruiz-Duenas F.J."/>
            <person name="Sabat G."/>
            <person name="Salamov A."/>
            <person name="Samejima M."/>
            <person name="Schmutz J."/>
            <person name="Slot J.C."/>
            <person name="St John F."/>
            <person name="Stenlid J."/>
            <person name="Sun H."/>
            <person name="Sun S."/>
            <person name="Syed K."/>
            <person name="Tsang A."/>
            <person name="Wiebenga A."/>
            <person name="Young D."/>
            <person name="Pisabarro A."/>
            <person name="Eastwood D.C."/>
            <person name="Martin F."/>
            <person name="Cullen D."/>
            <person name="Grigoriev I.V."/>
            <person name="Hibbett D.S."/>
        </authorList>
    </citation>
    <scope>NUCLEOTIDE SEQUENCE [LARGE SCALE GENOMIC DNA]</scope>
    <source>
        <strain evidence="2 3">ATCC 11539</strain>
    </source>
</reference>
<dbReference type="SMART" id="SM00220">
    <property type="entry name" value="S_TKc"/>
    <property type="match status" value="1"/>
</dbReference>
<dbReference type="InterPro" id="IPR059179">
    <property type="entry name" value="MLKL-like_MCAfunc"/>
</dbReference>
<evidence type="ECO:0000313" key="3">
    <source>
        <dbReference type="Proteomes" id="UP000030669"/>
    </source>
</evidence>
<dbReference type="GO" id="GO:0004674">
    <property type="term" value="F:protein serine/threonine kinase activity"/>
    <property type="evidence" value="ECO:0007669"/>
    <property type="project" value="TreeGrafter"/>
</dbReference>
<dbReference type="OMA" id="PFPYMVS"/>
<feature type="domain" description="Protein kinase" evidence="1">
    <location>
        <begin position="267"/>
        <end position="527"/>
    </location>
</feature>
<dbReference type="RefSeq" id="XP_007862382.1">
    <property type="nucleotide sequence ID" value="XM_007864191.1"/>
</dbReference>
<dbReference type="PROSITE" id="PS00108">
    <property type="entry name" value="PROTEIN_KINASE_ST"/>
    <property type="match status" value="1"/>
</dbReference>
<dbReference type="OrthoDB" id="4062651at2759"/>
<dbReference type="HOGENOM" id="CLU_000288_7_38_1"/>
<dbReference type="Proteomes" id="UP000030669">
    <property type="component" value="Unassembled WGS sequence"/>
</dbReference>